<sequence>MSLATLIILIVLVILSVWIIKSTLQKKGACSDCDCSCAIKDEIKKNNNTEINKS</sequence>
<evidence type="ECO:0008006" key="3">
    <source>
        <dbReference type="Google" id="ProtNLM"/>
    </source>
</evidence>
<organism evidence="1 2">
    <name type="scientific">Streptococcus porcorum</name>
    <dbReference type="NCBI Taxonomy" id="701526"/>
    <lineage>
        <taxon>Bacteria</taxon>
        <taxon>Bacillati</taxon>
        <taxon>Bacillota</taxon>
        <taxon>Bacilli</taxon>
        <taxon>Lactobacillales</taxon>
        <taxon>Streptococcaceae</taxon>
        <taxon>Streptococcus</taxon>
    </lineage>
</organism>
<keyword evidence="2" id="KW-1185">Reference proteome</keyword>
<comment type="caution">
    <text evidence="1">The sequence shown here is derived from an EMBL/GenBank/DDBJ whole genome shotgun (WGS) entry which is preliminary data.</text>
</comment>
<evidence type="ECO:0000313" key="2">
    <source>
        <dbReference type="Proteomes" id="UP001549037"/>
    </source>
</evidence>
<dbReference type="Proteomes" id="UP001549037">
    <property type="component" value="Unassembled WGS sequence"/>
</dbReference>
<dbReference type="EMBL" id="JBEPLN010000003">
    <property type="protein sequence ID" value="MET3633684.1"/>
    <property type="molecule type" value="Genomic_DNA"/>
</dbReference>
<dbReference type="RefSeq" id="WP_354367447.1">
    <property type="nucleotide sequence ID" value="NZ_JBEPLN010000003.1"/>
</dbReference>
<protein>
    <recommendedName>
        <fullName evidence="3">FeoB-associated Cys-rich membrane protein</fullName>
    </recommendedName>
</protein>
<evidence type="ECO:0000313" key="1">
    <source>
        <dbReference type="EMBL" id="MET3633684.1"/>
    </source>
</evidence>
<reference evidence="1 2" key="1">
    <citation type="submission" date="2024-06" db="EMBL/GenBank/DDBJ databases">
        <title>Genomic Encyclopedia of Type Strains, Phase IV (KMG-IV): sequencing the most valuable type-strain genomes for metagenomic binning, comparative biology and taxonomic classification.</title>
        <authorList>
            <person name="Goeker M."/>
        </authorList>
    </citation>
    <scope>NUCLEOTIDE SEQUENCE [LARGE SCALE GENOMIC DNA]</scope>
    <source>
        <strain evidence="1 2">DSM 28302</strain>
    </source>
</reference>
<name>A0ABV2JD65_9STRE</name>
<gene>
    <name evidence="1" type="ORF">ABID28_000317</name>
</gene>
<proteinExistence type="predicted"/>
<accession>A0ABV2JD65</accession>